<keyword evidence="2" id="KW-0560">Oxidoreductase</keyword>
<evidence type="ECO:0000313" key="4">
    <source>
        <dbReference type="Proteomes" id="UP001330184"/>
    </source>
</evidence>
<dbReference type="InterPro" id="IPR002347">
    <property type="entry name" value="SDR_fam"/>
</dbReference>
<dbReference type="Pfam" id="PF13561">
    <property type="entry name" value="adh_short_C2"/>
    <property type="match status" value="1"/>
</dbReference>
<evidence type="ECO:0000313" key="3">
    <source>
        <dbReference type="EMBL" id="BDW92597.1"/>
    </source>
</evidence>
<dbReference type="SUPFAM" id="SSF51735">
    <property type="entry name" value="NAD(P)-binding Rossmann-fold domains"/>
    <property type="match status" value="1"/>
</dbReference>
<evidence type="ECO:0000256" key="2">
    <source>
        <dbReference type="ARBA" id="ARBA00023002"/>
    </source>
</evidence>
<reference evidence="3 4" key="1">
    <citation type="submission" date="2023-01" db="EMBL/GenBank/DDBJ databases">
        <title>Complete genome sequence of Muricauda aquimarina strain IFOP_LL357.</title>
        <authorList>
            <person name="Gajardo G."/>
            <person name="Ueki S."/>
            <person name="Maruyama F."/>
        </authorList>
    </citation>
    <scope>NUCLEOTIDE SEQUENCE [LARGE SCALE GENOMIC DNA]</scope>
    <source>
        <strain evidence="3 4">IFOP_LL357</strain>
    </source>
</reference>
<sequence length="258" mass="28127">MEKQFSDMDFKGKHVLITGSSRGIGKATAMVFAEKGAKVGINYRNNDAVAQQTLQELAGDGHSLFKRDISQKSETKALIDDFIKEYGQLDVLVNNAGISIFHEIDQVDFEHWSHAWEKTFETNLFAVANLCYWGAKAMMKSGGGHIVSVSSRGAFRGEPTKPAYGASKAALNSMSQSLAKKLAPHNIYVGVVAPGFTETEMAKETLTAAERENLLRESPFKRMAQPEEVAHAILFLASAEAAYSSGTIIDVNGASYLR</sequence>
<gene>
    <name evidence="3" type="ORF">MACH07_14290</name>
</gene>
<dbReference type="CDD" id="cd05233">
    <property type="entry name" value="SDR_c"/>
    <property type="match status" value="1"/>
</dbReference>
<dbReference type="GO" id="GO:0016491">
    <property type="term" value="F:oxidoreductase activity"/>
    <property type="evidence" value="ECO:0007669"/>
    <property type="project" value="UniProtKB-KW"/>
</dbReference>
<dbReference type="FunFam" id="3.40.50.720:FF:000084">
    <property type="entry name" value="Short-chain dehydrogenase reductase"/>
    <property type="match status" value="1"/>
</dbReference>
<name>A0AA48KL13_9FLAO</name>
<dbReference type="PRINTS" id="PR00081">
    <property type="entry name" value="GDHRDH"/>
</dbReference>
<accession>A0AA48KL13</accession>
<dbReference type="PANTHER" id="PTHR43639:SF1">
    <property type="entry name" value="SHORT-CHAIN DEHYDROGENASE_REDUCTASE FAMILY PROTEIN"/>
    <property type="match status" value="1"/>
</dbReference>
<comment type="similarity">
    <text evidence="1">Belongs to the short-chain dehydrogenases/reductases (SDR) family.</text>
</comment>
<dbReference type="PROSITE" id="PS00061">
    <property type="entry name" value="ADH_SHORT"/>
    <property type="match status" value="1"/>
</dbReference>
<dbReference type="Gene3D" id="3.40.50.720">
    <property type="entry name" value="NAD(P)-binding Rossmann-like Domain"/>
    <property type="match status" value="1"/>
</dbReference>
<evidence type="ECO:0000256" key="1">
    <source>
        <dbReference type="ARBA" id="ARBA00006484"/>
    </source>
</evidence>
<dbReference type="AlphaFoldDB" id="A0AA48KL13"/>
<protein>
    <submittedName>
        <fullName evidence="3">NAD-dependent epimerase</fullName>
    </submittedName>
</protein>
<dbReference type="InterPro" id="IPR020904">
    <property type="entry name" value="Sc_DH/Rdtase_CS"/>
</dbReference>
<dbReference type="Proteomes" id="UP001330184">
    <property type="component" value="Chromosome"/>
</dbReference>
<dbReference type="EMBL" id="AP027268">
    <property type="protein sequence ID" value="BDW92597.1"/>
    <property type="molecule type" value="Genomic_DNA"/>
</dbReference>
<dbReference type="InterPro" id="IPR036291">
    <property type="entry name" value="NAD(P)-bd_dom_sf"/>
</dbReference>
<dbReference type="PRINTS" id="PR00080">
    <property type="entry name" value="SDRFAMILY"/>
</dbReference>
<proteinExistence type="inferred from homology"/>
<organism evidence="3 4">
    <name type="scientific">Flagellimonas marinaquae</name>
    <dbReference type="NCBI Taxonomy" id="254955"/>
    <lineage>
        <taxon>Bacteria</taxon>
        <taxon>Pseudomonadati</taxon>
        <taxon>Bacteroidota</taxon>
        <taxon>Flavobacteriia</taxon>
        <taxon>Flavobacteriales</taxon>
        <taxon>Flavobacteriaceae</taxon>
        <taxon>Flagellimonas</taxon>
    </lineage>
</organism>
<keyword evidence="4" id="KW-1185">Reference proteome</keyword>
<dbReference type="PANTHER" id="PTHR43639">
    <property type="entry name" value="OXIDOREDUCTASE, SHORT-CHAIN DEHYDROGENASE/REDUCTASE FAMILY (AFU_ORTHOLOGUE AFUA_5G02870)"/>
    <property type="match status" value="1"/>
</dbReference>